<dbReference type="PROSITE" id="PS00012">
    <property type="entry name" value="PHOSPHOPANTETHEINE"/>
    <property type="match status" value="1"/>
</dbReference>
<dbReference type="InterPro" id="IPR011032">
    <property type="entry name" value="GroES-like_sf"/>
</dbReference>
<dbReference type="InterPro" id="IPR020806">
    <property type="entry name" value="PKS_PP-bd"/>
</dbReference>
<keyword evidence="1" id="KW-0596">Phosphopantetheine</keyword>
<keyword evidence="2" id="KW-0597">Phosphoprotein</keyword>
<dbReference type="InterPro" id="IPR013968">
    <property type="entry name" value="PKS_KR"/>
</dbReference>
<dbReference type="SMART" id="SM00829">
    <property type="entry name" value="PKS_ER"/>
    <property type="match status" value="1"/>
</dbReference>
<dbReference type="SMART" id="SM00822">
    <property type="entry name" value="PKS_KR"/>
    <property type="match status" value="1"/>
</dbReference>
<dbReference type="PANTHER" id="PTHR43775:SF40">
    <property type="entry name" value="NORSOLORINIC ACID SYNTHASE STCA"/>
    <property type="match status" value="1"/>
</dbReference>
<dbReference type="InterPro" id="IPR020843">
    <property type="entry name" value="ER"/>
</dbReference>
<accession>A0ABQ8FP68</accession>
<dbReference type="InterPro" id="IPR036736">
    <property type="entry name" value="ACP-like_sf"/>
</dbReference>
<dbReference type="SMART" id="SM00823">
    <property type="entry name" value="PKS_PP"/>
    <property type="match status" value="1"/>
</dbReference>
<gene>
    <name evidence="5" type="ORF">B0J12DRAFT_756931</name>
</gene>
<dbReference type="Pfam" id="PF08659">
    <property type="entry name" value="KR"/>
    <property type="match status" value="1"/>
</dbReference>
<evidence type="ECO:0000259" key="4">
    <source>
        <dbReference type="PROSITE" id="PS50075"/>
    </source>
</evidence>
<proteinExistence type="predicted"/>
<keyword evidence="3" id="KW-0511">Multifunctional enzyme</keyword>
<evidence type="ECO:0000313" key="5">
    <source>
        <dbReference type="EMBL" id="KAH7000818.1"/>
    </source>
</evidence>
<dbReference type="SUPFAM" id="SSF50129">
    <property type="entry name" value="GroES-like"/>
    <property type="match status" value="1"/>
</dbReference>
<dbReference type="Gene3D" id="1.10.1200.10">
    <property type="entry name" value="ACP-like"/>
    <property type="match status" value="1"/>
</dbReference>
<comment type="caution">
    <text evidence="5">The sequence shown here is derived from an EMBL/GenBank/DDBJ whole genome shotgun (WGS) entry which is preliminary data.</text>
</comment>
<keyword evidence="6" id="KW-1185">Reference proteome</keyword>
<dbReference type="InterPro" id="IPR050091">
    <property type="entry name" value="PKS_NRPS_Biosynth_Enz"/>
</dbReference>
<dbReference type="Proteomes" id="UP000774617">
    <property type="component" value="Unassembled WGS sequence"/>
</dbReference>
<organism evidence="5 6">
    <name type="scientific">Macrophomina phaseolina</name>
    <dbReference type="NCBI Taxonomy" id="35725"/>
    <lineage>
        <taxon>Eukaryota</taxon>
        <taxon>Fungi</taxon>
        <taxon>Dikarya</taxon>
        <taxon>Ascomycota</taxon>
        <taxon>Pezizomycotina</taxon>
        <taxon>Dothideomycetes</taxon>
        <taxon>Dothideomycetes incertae sedis</taxon>
        <taxon>Botryosphaeriales</taxon>
        <taxon>Botryosphaeriaceae</taxon>
        <taxon>Macrophomina</taxon>
    </lineage>
</organism>
<dbReference type="Gene3D" id="3.90.180.10">
    <property type="entry name" value="Medium-chain alcohol dehydrogenases, catalytic domain"/>
    <property type="match status" value="1"/>
</dbReference>
<dbReference type="SUPFAM" id="SSF51735">
    <property type="entry name" value="NAD(P)-binding Rossmann-fold domains"/>
    <property type="match status" value="3"/>
</dbReference>
<dbReference type="Gene3D" id="3.40.50.720">
    <property type="entry name" value="NAD(P)-binding Rossmann-like Domain"/>
    <property type="match status" value="4"/>
</dbReference>
<dbReference type="InterPro" id="IPR006162">
    <property type="entry name" value="Ppantetheine_attach_site"/>
</dbReference>
<dbReference type="Pfam" id="PF00550">
    <property type="entry name" value="PP-binding"/>
    <property type="match status" value="1"/>
</dbReference>
<protein>
    <submittedName>
        <fullName evidence="5">KR domain-containing protein</fullName>
    </submittedName>
</protein>
<dbReference type="Pfam" id="PF08240">
    <property type="entry name" value="ADH_N"/>
    <property type="match status" value="1"/>
</dbReference>
<dbReference type="PANTHER" id="PTHR43775">
    <property type="entry name" value="FATTY ACID SYNTHASE"/>
    <property type="match status" value="1"/>
</dbReference>
<evidence type="ECO:0000256" key="2">
    <source>
        <dbReference type="ARBA" id="ARBA00022553"/>
    </source>
</evidence>
<dbReference type="SUPFAM" id="SSF47336">
    <property type="entry name" value="ACP-like"/>
    <property type="match status" value="1"/>
</dbReference>
<dbReference type="InterPro" id="IPR013154">
    <property type="entry name" value="ADH-like_N"/>
</dbReference>
<dbReference type="EMBL" id="JAGTJR010000171">
    <property type="protein sequence ID" value="KAH7000818.1"/>
    <property type="molecule type" value="Genomic_DNA"/>
</dbReference>
<dbReference type="InterPro" id="IPR057326">
    <property type="entry name" value="KR_dom"/>
</dbReference>
<evidence type="ECO:0000256" key="1">
    <source>
        <dbReference type="ARBA" id="ARBA00022450"/>
    </source>
</evidence>
<dbReference type="PROSITE" id="PS50075">
    <property type="entry name" value="CARRIER"/>
    <property type="match status" value="1"/>
</dbReference>
<dbReference type="InterPro" id="IPR009081">
    <property type="entry name" value="PP-bd_ACP"/>
</dbReference>
<feature type="domain" description="Carrier" evidence="4">
    <location>
        <begin position="852"/>
        <end position="929"/>
    </location>
</feature>
<reference evidence="5 6" key="1">
    <citation type="journal article" date="2021" name="Nat. Commun.">
        <title>Genetic determinants of endophytism in the Arabidopsis root mycobiome.</title>
        <authorList>
            <person name="Mesny F."/>
            <person name="Miyauchi S."/>
            <person name="Thiergart T."/>
            <person name="Pickel B."/>
            <person name="Atanasova L."/>
            <person name="Karlsson M."/>
            <person name="Huettel B."/>
            <person name="Barry K.W."/>
            <person name="Haridas S."/>
            <person name="Chen C."/>
            <person name="Bauer D."/>
            <person name="Andreopoulos W."/>
            <person name="Pangilinan J."/>
            <person name="LaButti K."/>
            <person name="Riley R."/>
            <person name="Lipzen A."/>
            <person name="Clum A."/>
            <person name="Drula E."/>
            <person name="Henrissat B."/>
            <person name="Kohler A."/>
            <person name="Grigoriev I.V."/>
            <person name="Martin F.M."/>
            <person name="Hacquard S."/>
        </authorList>
    </citation>
    <scope>NUCLEOTIDE SEQUENCE [LARGE SCALE GENOMIC DNA]</scope>
    <source>
        <strain evidence="5 6">MPI-SDFR-AT-0080</strain>
    </source>
</reference>
<evidence type="ECO:0000313" key="6">
    <source>
        <dbReference type="Proteomes" id="UP000774617"/>
    </source>
</evidence>
<sequence length="935" mass="97641">MFGSPPQSRKYGLTLSVADTGPVKWPEPTSGCYKVTWQLADAFTKKGGSSRPWLIVYNDPSTEEFASEINDHMTFANQAASVCSLSDAKAEQKCGVVICELDSSLLSKADGARYEKLQKLLLVAEEAVWVIRGAQKKPTNPDGSIVLGFTRTLRYELGTKIATLDLDPEADDEEDREAQAGLVAEVAGRIGSSGEGRRDMEFAEEDGMLLVPRLADNEPVTRICHAATGVGGPVEQPLGPERRLKLAFGRPGVVDTVYLEEAEDGGGALADGEIEVRVAATGVTVDDARAAAGLRAGYTVGTECSGTVARVGAGVDGLVVGDRVCCLTRDAFASFARLPASSAAKLPADVPLHVAAALPADFASAYYALVEEGRLHHGDRVLINAVGSLGQAAVQVAAALGADVLLSPDDASTAGADLAINAGPAGSDFVHRAWQSLAPFGRFIQLGDGDGPPLASTVGACGNRSFASVSIDVVAAKRPRLMAEIWHKILELVTSKRVALNADQLSVNPFSRLPAVLRELSSLPVSTSTKHVVVHKAGDRVKSTVAKLPPPQLQPDGCYIVVGGTGGLGRIITEWMITAGARNIFLLSRSTTPSPEVSQLIRRAEASSAHVALQTCDVADKHAVEAVFAACTNTHGPIRGVIHAAMVASKGTPYADTPHADFAAALAPKVAGAWNLHAALAASPRLDFFVLLSSTAGVLGMPGHAGYAAANTYLDGLAAFRARRGLPAAALALGFVLDAGHLAERADLARLRRAGALDGEFVTSADVLALLGAAVAREVGANCTIGIGFGGDGSAARMDPKTQDARLANVRLRGIAREGEDGDGCPLVADGAGSEKGSSLFAELQRADSREGALTFVLEALTKKVAALLLVPVEEVRAAKSTIELGLDSLTMMELLNWVATDLRTRLRMTDLFMVDGLSDLAGQILEKSGIVFQD</sequence>
<evidence type="ECO:0000256" key="3">
    <source>
        <dbReference type="ARBA" id="ARBA00023268"/>
    </source>
</evidence>
<dbReference type="CDD" id="cd05195">
    <property type="entry name" value="enoyl_red"/>
    <property type="match status" value="1"/>
</dbReference>
<dbReference type="InterPro" id="IPR036291">
    <property type="entry name" value="NAD(P)-bd_dom_sf"/>
</dbReference>
<name>A0ABQ8FP68_9PEZI</name>